<evidence type="ECO:0000313" key="10">
    <source>
        <dbReference type="Proteomes" id="UP000189701"/>
    </source>
</evidence>
<dbReference type="Pfam" id="PF05699">
    <property type="entry name" value="Dimer_Tnp_hAT"/>
    <property type="match status" value="1"/>
</dbReference>
<keyword evidence="10" id="KW-1185">Reference proteome</keyword>
<dbReference type="GO" id="GO:0046983">
    <property type="term" value="F:protein dimerization activity"/>
    <property type="evidence" value="ECO:0007669"/>
    <property type="project" value="InterPro"/>
</dbReference>
<keyword evidence="2" id="KW-0479">Metal-binding</keyword>
<evidence type="ECO:0000256" key="8">
    <source>
        <dbReference type="SAM" id="MobiDB-lite"/>
    </source>
</evidence>
<evidence type="ECO:0000256" key="6">
    <source>
        <dbReference type="ARBA" id="ARBA00023242"/>
    </source>
</evidence>
<accession>A0A1U7VX62</accession>
<name>A0A1U7VX62_NICSY</name>
<gene>
    <name evidence="11" type="primary">LOC104222780</name>
</gene>
<feature type="compositionally biased region" description="Acidic residues" evidence="8">
    <location>
        <begin position="89"/>
        <end position="98"/>
    </location>
</feature>
<evidence type="ECO:0000256" key="2">
    <source>
        <dbReference type="ARBA" id="ARBA00022723"/>
    </source>
</evidence>
<keyword evidence="4" id="KW-0862">Zinc</keyword>
<dbReference type="OrthoDB" id="1218029at2759"/>
<keyword evidence="3 7" id="KW-0863">Zinc-finger</keyword>
<protein>
    <submittedName>
        <fullName evidence="11">Uncharacterized protein LOC104222780</fullName>
    </submittedName>
</protein>
<dbReference type="InterPro" id="IPR003656">
    <property type="entry name" value="Znf_BED"/>
</dbReference>
<dbReference type="GO" id="GO:0005634">
    <property type="term" value="C:nucleus"/>
    <property type="evidence" value="ECO:0007669"/>
    <property type="project" value="UniProtKB-SubCell"/>
</dbReference>
<evidence type="ECO:0000256" key="5">
    <source>
        <dbReference type="ARBA" id="ARBA00023125"/>
    </source>
</evidence>
<evidence type="ECO:0000256" key="3">
    <source>
        <dbReference type="ARBA" id="ARBA00022771"/>
    </source>
</evidence>
<dbReference type="PANTHER" id="PTHR32166:SF74">
    <property type="entry name" value="OS05G0256350 PROTEIN"/>
    <property type="match status" value="1"/>
</dbReference>
<evidence type="ECO:0000256" key="7">
    <source>
        <dbReference type="PROSITE-ProRule" id="PRU00027"/>
    </source>
</evidence>
<dbReference type="Proteomes" id="UP000189701">
    <property type="component" value="Unplaced"/>
</dbReference>
<feature type="compositionally biased region" description="Acidic residues" evidence="8">
    <location>
        <begin position="734"/>
        <end position="753"/>
    </location>
</feature>
<dbReference type="Pfam" id="PF04937">
    <property type="entry name" value="DUF659"/>
    <property type="match status" value="1"/>
</dbReference>
<dbReference type="InterPro" id="IPR007021">
    <property type="entry name" value="DUF659"/>
</dbReference>
<reference evidence="10" key="1">
    <citation type="journal article" date="2013" name="Genome Biol.">
        <title>Reference genomes and transcriptomes of Nicotiana sylvestris and Nicotiana tomentosiformis.</title>
        <authorList>
            <person name="Sierro N."/>
            <person name="Battey J.N."/>
            <person name="Ouadi S."/>
            <person name="Bovet L."/>
            <person name="Goepfert S."/>
            <person name="Bakaher N."/>
            <person name="Peitsch M.C."/>
            <person name="Ivanov N.V."/>
        </authorList>
    </citation>
    <scope>NUCLEOTIDE SEQUENCE [LARGE SCALE GENOMIC DNA]</scope>
</reference>
<dbReference type="Pfam" id="PF02892">
    <property type="entry name" value="zf-BED"/>
    <property type="match status" value="1"/>
</dbReference>
<sequence length="771" mass="88049">MSQSSKEKDPAWQYGERTNEKNINVVCKFCNKITTGGIYRFKYHLIGGDRNVTSCPKCPPEVREEIKNFVEKKKEQKNQMVHQPMVANLDDDDDDIEELSLPTKRGRDGSSHGSSTKGPMDCYFSKKPGAKGGGKDVQKIAKDILRDRAVRAFARWVYDAGLPFNCVNYDTFGDFIEAVGQYGPGMKPPTYHEIRGPYLNKEVEETNKIVEEHKVVWNKYGCSIMMDKWTARTGKMIINVLVNSPRGSLFLESIDASDSSTDHIKMFTLFQNTIEKIGPSKVVQVVTDNASENKKAGGMIEGAYKNVYWTPCAAHCINLMFGDIFREKPFSTVFGQGVRLHSYISQRPLLLNMMRRFTMQKNLVKPGKTRFATAFLTLHSIHCQKNNLRKMVTSEEWSKSKFAKESAGKEVARIILSYSFWNNVLHALKIGGPLVKVLRLVDGEQKPSMGYLYEAMDRAKETIQASFSDEQKYAKVFQIIDARWDEQLHRPLHAAGLILNPSLFYEQHEKNSLAKEVWTGFHQVVIKLNPDEDLQEKIVDQLAIYKAAEGLFKLRLAIKQRTTKSPGDQVFLYFIALTSMYSLYLLTLEHTPELQAFAIKVLSLTCSSSGCERNWSVFEHIHTKKRNRLTLKRLHNLVFIKYNRALRRRYNHRNIIDPILLDNIDEANEWLTGVPENCEGEEVFEGDSDFTWGDVAVGSGVGEDPYGLRRYTPSSSSIRKGKSVATTSRSLSLIDEDESDHEEEGEEEDDEQYEDNRGIQDFDNLEEEEEE</sequence>
<keyword evidence="6" id="KW-0539">Nucleus</keyword>
<evidence type="ECO:0000256" key="1">
    <source>
        <dbReference type="ARBA" id="ARBA00004123"/>
    </source>
</evidence>
<dbReference type="AlphaFoldDB" id="A0A1U7VX62"/>
<dbReference type="eggNOG" id="ENOG502QUNQ">
    <property type="taxonomic scope" value="Eukaryota"/>
</dbReference>
<comment type="subcellular location">
    <subcellularLocation>
        <location evidence="1">Nucleus</location>
    </subcellularLocation>
</comment>
<reference evidence="11" key="2">
    <citation type="submission" date="2025-08" db="UniProtKB">
        <authorList>
            <consortium name="RefSeq"/>
        </authorList>
    </citation>
    <scope>IDENTIFICATION</scope>
    <source>
        <tissue evidence="11">Leaf</tissue>
    </source>
</reference>
<dbReference type="SUPFAM" id="SSF53098">
    <property type="entry name" value="Ribonuclease H-like"/>
    <property type="match status" value="1"/>
</dbReference>
<dbReference type="STRING" id="4096.A0A1U7VX62"/>
<dbReference type="InterPro" id="IPR012337">
    <property type="entry name" value="RNaseH-like_sf"/>
</dbReference>
<keyword evidence="5" id="KW-0238">DNA-binding</keyword>
<proteinExistence type="predicted"/>
<evidence type="ECO:0000256" key="4">
    <source>
        <dbReference type="ARBA" id="ARBA00022833"/>
    </source>
</evidence>
<dbReference type="GO" id="GO:0008270">
    <property type="term" value="F:zinc ion binding"/>
    <property type="evidence" value="ECO:0007669"/>
    <property type="project" value="UniProtKB-KW"/>
</dbReference>
<feature type="region of interest" description="Disordered" evidence="8">
    <location>
        <begin position="87"/>
        <end position="121"/>
    </location>
</feature>
<dbReference type="InterPro" id="IPR008906">
    <property type="entry name" value="HATC_C_dom"/>
</dbReference>
<evidence type="ECO:0000259" key="9">
    <source>
        <dbReference type="PROSITE" id="PS50808"/>
    </source>
</evidence>
<organism evidence="10 11">
    <name type="scientific">Nicotiana sylvestris</name>
    <name type="common">Wood tobacco</name>
    <name type="synonym">South American tobacco</name>
    <dbReference type="NCBI Taxonomy" id="4096"/>
    <lineage>
        <taxon>Eukaryota</taxon>
        <taxon>Viridiplantae</taxon>
        <taxon>Streptophyta</taxon>
        <taxon>Embryophyta</taxon>
        <taxon>Tracheophyta</taxon>
        <taxon>Spermatophyta</taxon>
        <taxon>Magnoliopsida</taxon>
        <taxon>eudicotyledons</taxon>
        <taxon>Gunneridae</taxon>
        <taxon>Pentapetalae</taxon>
        <taxon>asterids</taxon>
        <taxon>lamiids</taxon>
        <taxon>Solanales</taxon>
        <taxon>Solanaceae</taxon>
        <taxon>Nicotianoideae</taxon>
        <taxon>Nicotianeae</taxon>
        <taxon>Nicotiana</taxon>
    </lineage>
</organism>
<dbReference type="GO" id="GO:0003677">
    <property type="term" value="F:DNA binding"/>
    <property type="evidence" value="ECO:0007669"/>
    <property type="project" value="UniProtKB-KW"/>
</dbReference>
<dbReference type="PANTHER" id="PTHR32166">
    <property type="entry name" value="OSJNBA0013A04.12 PROTEIN"/>
    <property type="match status" value="1"/>
</dbReference>
<feature type="domain" description="BED-type" evidence="9">
    <location>
        <begin position="6"/>
        <end position="62"/>
    </location>
</feature>
<dbReference type="PROSITE" id="PS50808">
    <property type="entry name" value="ZF_BED"/>
    <property type="match status" value="1"/>
</dbReference>
<feature type="compositionally biased region" description="Polar residues" evidence="8">
    <location>
        <begin position="712"/>
        <end position="731"/>
    </location>
</feature>
<evidence type="ECO:0000313" key="11">
    <source>
        <dbReference type="RefSeq" id="XP_009772377.1"/>
    </source>
</evidence>
<feature type="region of interest" description="Disordered" evidence="8">
    <location>
        <begin position="703"/>
        <end position="771"/>
    </location>
</feature>
<dbReference type="RefSeq" id="XP_009772377.1">
    <property type="nucleotide sequence ID" value="XM_009774075.1"/>
</dbReference>